<comment type="similarity">
    <text evidence="1">Belongs to the bacterial solute-binding protein 9 family.</text>
</comment>
<dbReference type="SUPFAM" id="SSF53807">
    <property type="entry name" value="Helical backbone' metal receptor"/>
    <property type="match status" value="1"/>
</dbReference>
<feature type="compositionally biased region" description="Basic and acidic residues" evidence="4">
    <location>
        <begin position="34"/>
        <end position="43"/>
    </location>
</feature>
<organism evidence="5 6">
    <name type="scientific">Methanimicrococcus hacksteinii</name>
    <dbReference type="NCBI Taxonomy" id="3028293"/>
    <lineage>
        <taxon>Archaea</taxon>
        <taxon>Methanobacteriati</taxon>
        <taxon>Methanobacteriota</taxon>
        <taxon>Stenosarchaea group</taxon>
        <taxon>Methanomicrobia</taxon>
        <taxon>Methanosarcinales</taxon>
        <taxon>Methanosarcinaceae</taxon>
        <taxon>Methanimicrococcus</taxon>
    </lineage>
</organism>
<evidence type="ECO:0000256" key="3">
    <source>
        <dbReference type="ARBA" id="ARBA00022729"/>
    </source>
</evidence>
<dbReference type="PANTHER" id="PTHR42953:SF3">
    <property type="entry name" value="HIGH-AFFINITY ZINC UPTAKE SYSTEM PROTEIN ZNUA"/>
    <property type="match status" value="1"/>
</dbReference>
<keyword evidence="6" id="KW-1185">Reference proteome</keyword>
<gene>
    <name evidence="5" type="primary">znuA</name>
    <name evidence="5" type="ORF">MmiAt1_16550</name>
</gene>
<evidence type="ECO:0000256" key="1">
    <source>
        <dbReference type="ARBA" id="ARBA00011028"/>
    </source>
</evidence>
<comment type="caution">
    <text evidence="5">The sequence shown here is derived from an EMBL/GenBank/DDBJ whole genome shotgun (WGS) entry which is preliminary data.</text>
</comment>
<evidence type="ECO:0000256" key="4">
    <source>
        <dbReference type="SAM" id="MobiDB-lite"/>
    </source>
</evidence>
<evidence type="ECO:0000256" key="2">
    <source>
        <dbReference type="ARBA" id="ARBA00022448"/>
    </source>
</evidence>
<reference evidence="5 6" key="1">
    <citation type="submission" date="2023-06" db="EMBL/GenBank/DDBJ databases">
        <title>Genome sequence of Methanimicrococcus sp. At1.</title>
        <authorList>
            <person name="Protasov E."/>
            <person name="Platt K."/>
            <person name="Poehlein A."/>
            <person name="Daniel R."/>
            <person name="Brune A."/>
        </authorList>
    </citation>
    <scope>NUCLEOTIDE SEQUENCE [LARGE SCALE GENOMIC DNA]</scope>
    <source>
        <strain evidence="5 6">At1</strain>
    </source>
</reference>
<name>A0ABU3VRU7_9EURY</name>
<dbReference type="PANTHER" id="PTHR42953">
    <property type="entry name" value="HIGH-AFFINITY ZINC UPTAKE SYSTEM PROTEIN ZNUA-RELATED"/>
    <property type="match status" value="1"/>
</dbReference>
<feature type="region of interest" description="Disordered" evidence="4">
    <location>
        <begin position="34"/>
        <end position="53"/>
    </location>
</feature>
<proteinExistence type="inferred from homology"/>
<keyword evidence="2" id="KW-0813">Transport</keyword>
<evidence type="ECO:0000313" key="6">
    <source>
        <dbReference type="Proteomes" id="UP001272052"/>
    </source>
</evidence>
<dbReference type="EMBL" id="JAWDKC010000030">
    <property type="protein sequence ID" value="MDV0446045.1"/>
    <property type="molecule type" value="Genomic_DNA"/>
</dbReference>
<dbReference type="RefSeq" id="WP_318786484.1">
    <property type="nucleotide sequence ID" value="NZ_JAWDKC010000030.1"/>
</dbReference>
<dbReference type="Gene3D" id="3.40.50.1980">
    <property type="entry name" value="Nitrogenase molybdenum iron protein domain"/>
    <property type="match status" value="2"/>
</dbReference>
<sequence length="317" mass="34351">MKFQKSSFIFVAALAVLLIAAVSFSGCLGDSSHDDHDGHDHGDPNASYDPLDNESVGQVVNGSKILVAASVVPQTEFIEKVGGDNVIAISMIPPGAGHTYDPSPRQLEDLSKADLYMQLGSGEPFETNNMKAFAEMNLNMTVINSSAGITLIQSGSSTDPHIWTSPKCAIVMVENTYKGLAALDFANASYYRANADAYIKELEALDAELTAELSDLKTRNFMVYHPAWAYFARDYNLTEISVEVDGKEPAPKDIVKFIDIAKENNISVIFVQEQVSITGATAIAEGFGGEVFVIDPLAKNYVENMRYVGQVLAEEMS</sequence>
<protein>
    <submittedName>
        <fullName evidence="5">High-affinity zinc uptake system binding-protein ZnuA</fullName>
    </submittedName>
</protein>
<dbReference type="PROSITE" id="PS51257">
    <property type="entry name" value="PROKAR_LIPOPROTEIN"/>
    <property type="match status" value="1"/>
</dbReference>
<dbReference type="Proteomes" id="UP001272052">
    <property type="component" value="Unassembled WGS sequence"/>
</dbReference>
<dbReference type="InterPro" id="IPR050492">
    <property type="entry name" value="Bact_metal-bind_prot9"/>
</dbReference>
<evidence type="ECO:0000313" key="5">
    <source>
        <dbReference type="EMBL" id="MDV0446045.1"/>
    </source>
</evidence>
<keyword evidence="3" id="KW-0732">Signal</keyword>
<dbReference type="InterPro" id="IPR006127">
    <property type="entry name" value="ZnuA-like"/>
</dbReference>
<dbReference type="Pfam" id="PF01297">
    <property type="entry name" value="ZnuA"/>
    <property type="match status" value="1"/>
</dbReference>
<accession>A0ABU3VRU7</accession>